<keyword evidence="1" id="KW-1133">Transmembrane helix</keyword>
<dbReference type="EMBL" id="JAGIYY010000006">
    <property type="protein sequence ID" value="MBP0440301.1"/>
    <property type="molecule type" value="Genomic_DNA"/>
</dbReference>
<comment type="caution">
    <text evidence="2">The sequence shown here is derived from an EMBL/GenBank/DDBJ whole genome shotgun (WGS) entry which is preliminary data.</text>
</comment>
<evidence type="ECO:0000313" key="3">
    <source>
        <dbReference type="Proteomes" id="UP000666240"/>
    </source>
</evidence>
<feature type="transmembrane region" description="Helical" evidence="1">
    <location>
        <begin position="37"/>
        <end position="61"/>
    </location>
</feature>
<gene>
    <name evidence="2" type="ORF">J5Y06_16730</name>
</gene>
<sequence>MSVAAIGAIVGLLIALGFATFSVALGRRVEFDDTRRALRVSALVQLIVLPVAGWFIAPAIFGD</sequence>
<keyword evidence="1" id="KW-0812">Transmembrane</keyword>
<proteinExistence type="predicted"/>
<protein>
    <submittedName>
        <fullName evidence="2">Uncharacterized protein</fullName>
    </submittedName>
</protein>
<dbReference type="Proteomes" id="UP000666240">
    <property type="component" value="Unassembled WGS sequence"/>
</dbReference>
<evidence type="ECO:0000313" key="2">
    <source>
        <dbReference type="EMBL" id="MBP0440301.1"/>
    </source>
</evidence>
<dbReference type="RefSeq" id="WP_209336314.1">
    <property type="nucleotide sequence ID" value="NZ_JAGIYY010000006.1"/>
</dbReference>
<name>A0A8J7RNF9_9HYPH</name>
<organism evidence="2 3">
    <name type="scientific">Tianweitania sediminis</name>
    <dbReference type="NCBI Taxonomy" id="1502156"/>
    <lineage>
        <taxon>Bacteria</taxon>
        <taxon>Pseudomonadati</taxon>
        <taxon>Pseudomonadota</taxon>
        <taxon>Alphaproteobacteria</taxon>
        <taxon>Hyphomicrobiales</taxon>
        <taxon>Phyllobacteriaceae</taxon>
        <taxon>Tianweitania</taxon>
    </lineage>
</organism>
<evidence type="ECO:0000256" key="1">
    <source>
        <dbReference type="SAM" id="Phobius"/>
    </source>
</evidence>
<keyword evidence="1" id="KW-0472">Membrane</keyword>
<feature type="transmembrane region" description="Helical" evidence="1">
    <location>
        <begin position="6"/>
        <end position="25"/>
    </location>
</feature>
<dbReference type="AlphaFoldDB" id="A0A8J7RNF9"/>
<reference evidence="2" key="1">
    <citation type="submission" date="2021-03" db="EMBL/GenBank/DDBJ databases">
        <title>Genome sequencing and assembly of Tianweitania sediminis.</title>
        <authorList>
            <person name="Chhetri G."/>
        </authorList>
    </citation>
    <scope>NUCLEOTIDE SEQUENCE</scope>
    <source>
        <strain evidence="2">Z8</strain>
    </source>
</reference>
<accession>A0A8J7RNF9</accession>
<keyword evidence="3" id="KW-1185">Reference proteome</keyword>